<feature type="chain" id="PRO_5035881805" description="Replication factor A C-terminal domain-containing protein" evidence="2">
    <location>
        <begin position="24"/>
        <end position="344"/>
    </location>
</feature>
<dbReference type="AlphaFoldDB" id="A0A8T0Q5W7"/>
<evidence type="ECO:0000313" key="3">
    <source>
        <dbReference type="EMBL" id="KAG2568745.1"/>
    </source>
</evidence>
<evidence type="ECO:0000256" key="2">
    <source>
        <dbReference type="SAM" id="SignalP"/>
    </source>
</evidence>
<dbReference type="CDD" id="cd04476">
    <property type="entry name" value="RPA1_DBD_C"/>
    <property type="match status" value="1"/>
</dbReference>
<feature type="region of interest" description="Disordered" evidence="1">
    <location>
        <begin position="305"/>
        <end position="344"/>
    </location>
</feature>
<sequence length="344" mass="37440">MLVVVPGPLALLLVFIPGHPTLSVHPICRSARRSGHDHYRHHVRAGLLKAGQLHSLVQSNRYIIRAQIKYIVPNQSWWYLACEKCNRTLQPHGEKYKCVGPTCSGTGGPRYSLPIIATDLVAPREQQNERTIQLVFFGSIAQEIIDTPVGTLIAANEGVGIFLPTKITAIYGKQYELRVSISSMSLQHINITYQVDAIIGMGSIPASTPPHLHLALEGQPSHQSATESQQLHSTDKSTLITGTAPNGSGSTPPECNKDISSALPHIDISGTENTKFEIHARTKAPESSESNLLSTLASVEDLEKAQLADPKTKKNKCSIDEASHSHGKNDPSDIQMTARAHQSR</sequence>
<evidence type="ECO:0008006" key="5">
    <source>
        <dbReference type="Google" id="ProtNLM"/>
    </source>
</evidence>
<organism evidence="3 4">
    <name type="scientific">Panicum virgatum</name>
    <name type="common">Blackwell switchgrass</name>
    <dbReference type="NCBI Taxonomy" id="38727"/>
    <lineage>
        <taxon>Eukaryota</taxon>
        <taxon>Viridiplantae</taxon>
        <taxon>Streptophyta</taxon>
        <taxon>Embryophyta</taxon>
        <taxon>Tracheophyta</taxon>
        <taxon>Spermatophyta</taxon>
        <taxon>Magnoliopsida</taxon>
        <taxon>Liliopsida</taxon>
        <taxon>Poales</taxon>
        <taxon>Poaceae</taxon>
        <taxon>PACMAD clade</taxon>
        <taxon>Panicoideae</taxon>
        <taxon>Panicodae</taxon>
        <taxon>Paniceae</taxon>
        <taxon>Panicinae</taxon>
        <taxon>Panicum</taxon>
        <taxon>Panicum sect. Hiantes</taxon>
    </lineage>
</organism>
<comment type="caution">
    <text evidence="3">The sequence shown here is derived from an EMBL/GenBank/DDBJ whole genome shotgun (WGS) entry which is preliminary data.</text>
</comment>
<evidence type="ECO:0000256" key="1">
    <source>
        <dbReference type="SAM" id="MobiDB-lite"/>
    </source>
</evidence>
<accession>A0A8T0Q5W7</accession>
<feature type="signal peptide" evidence="2">
    <location>
        <begin position="1"/>
        <end position="23"/>
    </location>
</feature>
<proteinExistence type="predicted"/>
<dbReference type="Gene3D" id="2.40.50.140">
    <property type="entry name" value="Nucleic acid-binding proteins"/>
    <property type="match status" value="1"/>
</dbReference>
<name>A0A8T0Q5W7_PANVG</name>
<dbReference type="Proteomes" id="UP000823388">
    <property type="component" value="Chromosome 7N"/>
</dbReference>
<keyword evidence="2" id="KW-0732">Signal</keyword>
<protein>
    <recommendedName>
        <fullName evidence="5">Replication factor A C-terminal domain-containing protein</fullName>
    </recommendedName>
</protein>
<feature type="compositionally biased region" description="Basic and acidic residues" evidence="1">
    <location>
        <begin position="305"/>
        <end position="331"/>
    </location>
</feature>
<dbReference type="PANTHER" id="PTHR47165">
    <property type="entry name" value="OS03G0429900 PROTEIN"/>
    <property type="match status" value="1"/>
</dbReference>
<dbReference type="EMBL" id="CM029050">
    <property type="protein sequence ID" value="KAG2568745.1"/>
    <property type="molecule type" value="Genomic_DNA"/>
</dbReference>
<dbReference type="InterPro" id="IPR012340">
    <property type="entry name" value="NA-bd_OB-fold"/>
</dbReference>
<feature type="compositionally biased region" description="Polar residues" evidence="1">
    <location>
        <begin position="220"/>
        <end position="253"/>
    </location>
</feature>
<dbReference type="SUPFAM" id="SSF50249">
    <property type="entry name" value="Nucleic acid-binding proteins"/>
    <property type="match status" value="1"/>
</dbReference>
<feature type="region of interest" description="Disordered" evidence="1">
    <location>
        <begin position="210"/>
        <end position="261"/>
    </location>
</feature>
<gene>
    <name evidence="3" type="ORF">PVAP13_7NG346700</name>
</gene>
<keyword evidence="4" id="KW-1185">Reference proteome</keyword>
<dbReference type="InterPro" id="IPR047192">
    <property type="entry name" value="Euk_RPA1_DBD_C"/>
</dbReference>
<dbReference type="PANTHER" id="PTHR47165:SF4">
    <property type="entry name" value="OS03G0429900 PROTEIN"/>
    <property type="match status" value="1"/>
</dbReference>
<evidence type="ECO:0000313" key="4">
    <source>
        <dbReference type="Proteomes" id="UP000823388"/>
    </source>
</evidence>
<reference evidence="3" key="1">
    <citation type="submission" date="2020-05" db="EMBL/GenBank/DDBJ databases">
        <title>WGS assembly of Panicum virgatum.</title>
        <authorList>
            <person name="Lovell J.T."/>
            <person name="Jenkins J."/>
            <person name="Shu S."/>
            <person name="Juenger T.E."/>
            <person name="Schmutz J."/>
        </authorList>
    </citation>
    <scope>NUCLEOTIDE SEQUENCE</scope>
    <source>
        <strain evidence="3">AP13</strain>
    </source>
</reference>